<keyword evidence="4" id="KW-1185">Reference proteome</keyword>
<dbReference type="RefSeq" id="WP_349225445.1">
    <property type="nucleotide sequence ID" value="NZ_JBBNFG020000007.1"/>
</dbReference>
<dbReference type="Gene3D" id="1.10.357.40">
    <property type="entry name" value="YbiA-like"/>
    <property type="match status" value="1"/>
</dbReference>
<comment type="catalytic activity">
    <reaction evidence="2">
        <text>2,5-diamino-6-hydroxy-4-(5-phosphoribosylamino)-pyrimidine + H2O = 2,5,6-triamino-4-hydroxypyrimidine + D-ribose 5-phosphate</text>
        <dbReference type="Rhea" id="RHEA:23436"/>
        <dbReference type="ChEBI" id="CHEBI:15377"/>
        <dbReference type="ChEBI" id="CHEBI:58614"/>
        <dbReference type="ChEBI" id="CHEBI:78346"/>
        <dbReference type="ChEBI" id="CHEBI:137796"/>
    </reaction>
</comment>
<sequence length="267" mass="30089">MATSKTSEIILGRVEHINASHFNCLSFAKASDMVNGINVRLSNMAGGYPFSFGGVTWHDSETLYLCGEFSDASDKHLSVQKEMQRQTSGFAAKRFVKNKYKRFIRSDFSTFRIQWMLFVVWMKCKDNADFANMLLLLPQNVIIIEDTTKQHSDTKEIWGCTNQALSAKRAEVKKETVRQAKESNPRISKAALKRIVNSETCKVNGIGTFVGQNNLGKILMICRDCLIQGVEPPIDYALLESKDIHIMGKRLTFPTNNTPMSNLHIVA</sequence>
<gene>
    <name evidence="3" type="ORF">AAAT87_01755</name>
</gene>
<protein>
    <submittedName>
        <fullName evidence="3">NADAR family protein</fullName>
    </submittedName>
</protein>
<evidence type="ECO:0000313" key="4">
    <source>
        <dbReference type="Proteomes" id="UP001465717"/>
    </source>
</evidence>
<proteinExistence type="predicted"/>
<dbReference type="SUPFAM" id="SSF143990">
    <property type="entry name" value="YbiA-like"/>
    <property type="match status" value="1"/>
</dbReference>
<dbReference type="InterPro" id="IPR012816">
    <property type="entry name" value="NADAR"/>
</dbReference>
<dbReference type="CDD" id="cd15457">
    <property type="entry name" value="NADAR"/>
    <property type="match status" value="1"/>
</dbReference>
<dbReference type="Proteomes" id="UP001465717">
    <property type="component" value="Unassembled WGS sequence"/>
</dbReference>
<name>A0ABV1FVB5_9BACT</name>
<evidence type="ECO:0000313" key="3">
    <source>
        <dbReference type="EMBL" id="MEQ2507003.1"/>
    </source>
</evidence>
<accession>A0ABV1FVB5</accession>
<evidence type="ECO:0000256" key="2">
    <source>
        <dbReference type="ARBA" id="ARBA00000751"/>
    </source>
</evidence>
<organism evidence="3 4">
    <name type="scientific">Segatella sinensis</name>
    <dbReference type="NCBI Taxonomy" id="3085167"/>
    <lineage>
        <taxon>Bacteria</taxon>
        <taxon>Pseudomonadati</taxon>
        <taxon>Bacteroidota</taxon>
        <taxon>Bacteroidia</taxon>
        <taxon>Bacteroidales</taxon>
        <taxon>Prevotellaceae</taxon>
        <taxon>Segatella</taxon>
    </lineage>
</organism>
<reference evidence="3 4" key="1">
    <citation type="submission" date="2024-04" db="EMBL/GenBank/DDBJ databases">
        <title>Human intestinal bacterial collection.</title>
        <authorList>
            <person name="Pauvert C."/>
            <person name="Hitch T.C.A."/>
            <person name="Clavel T."/>
        </authorList>
    </citation>
    <scope>NUCLEOTIDE SEQUENCE [LARGE SCALE GENOMIC DNA]</scope>
    <source>
        <strain evidence="3 4">CLA-AA-H174</strain>
    </source>
</reference>
<evidence type="ECO:0000256" key="1">
    <source>
        <dbReference type="ARBA" id="ARBA00000022"/>
    </source>
</evidence>
<comment type="caution">
    <text evidence="3">The sequence shown here is derived from an EMBL/GenBank/DDBJ whole genome shotgun (WGS) entry which is preliminary data.</text>
</comment>
<comment type="catalytic activity">
    <reaction evidence="1">
        <text>5-amino-6-(5-phospho-D-ribosylamino)uracil + H2O = 5,6-diaminouracil + D-ribose 5-phosphate</text>
        <dbReference type="Rhea" id="RHEA:55020"/>
        <dbReference type="ChEBI" id="CHEBI:15377"/>
        <dbReference type="ChEBI" id="CHEBI:46252"/>
        <dbReference type="ChEBI" id="CHEBI:58453"/>
        <dbReference type="ChEBI" id="CHEBI:78346"/>
    </reaction>
</comment>
<dbReference type="EMBL" id="JBBNGE010000003">
    <property type="protein sequence ID" value="MEQ2507003.1"/>
    <property type="molecule type" value="Genomic_DNA"/>
</dbReference>
<dbReference type="InterPro" id="IPR037238">
    <property type="entry name" value="YbiA-like_sf"/>
</dbReference>